<keyword evidence="5" id="KW-1185">Reference proteome</keyword>
<dbReference type="InterPro" id="IPR039536">
    <property type="entry name" value="TetR_C_Proteobacteria"/>
</dbReference>
<evidence type="ECO:0000256" key="2">
    <source>
        <dbReference type="PROSITE-ProRule" id="PRU00335"/>
    </source>
</evidence>
<organism evidence="4 5">
    <name type="scientific">Photobacterium frigidiphilum</name>
    <dbReference type="NCBI Taxonomy" id="264736"/>
    <lineage>
        <taxon>Bacteria</taxon>
        <taxon>Pseudomonadati</taxon>
        <taxon>Pseudomonadota</taxon>
        <taxon>Gammaproteobacteria</taxon>
        <taxon>Vibrionales</taxon>
        <taxon>Vibrionaceae</taxon>
        <taxon>Photobacterium</taxon>
    </lineage>
</organism>
<comment type="caution">
    <text evidence="4">The sequence shown here is derived from an EMBL/GenBank/DDBJ whole genome shotgun (WGS) entry which is preliminary data.</text>
</comment>
<dbReference type="Pfam" id="PF00440">
    <property type="entry name" value="TetR_N"/>
    <property type="match status" value="1"/>
</dbReference>
<dbReference type="RefSeq" id="WP_011220574.1">
    <property type="nucleotide sequence ID" value="NZ_JAKJUA010000010.1"/>
</dbReference>
<dbReference type="InterPro" id="IPR001647">
    <property type="entry name" value="HTH_TetR"/>
</dbReference>
<sequence>MRPSSMKKRQRYLDVATELFLEQGYEATGLDQLIERCGGSKLTLYSYFGDKRGLLKAVVHEVTEQLGEVLKFEATEEEELKNQLVMFACNYMKFIYAPKMLKLSRLVLANNQQEPELVSYFLERGAHHSQSTVLAFLEQQDRLGRLQIDDAFLACEQLLGALKGNRHIEALYTDRVMNEQEMTRYAEHAINAFLRSYQ</sequence>
<evidence type="ECO:0000256" key="1">
    <source>
        <dbReference type="ARBA" id="ARBA00023125"/>
    </source>
</evidence>
<proteinExistence type="predicted"/>
<dbReference type="Gene3D" id="1.10.357.10">
    <property type="entry name" value="Tetracycline Repressor, domain 2"/>
    <property type="match status" value="1"/>
</dbReference>
<dbReference type="InterPro" id="IPR009057">
    <property type="entry name" value="Homeodomain-like_sf"/>
</dbReference>
<dbReference type="Gene3D" id="1.10.10.60">
    <property type="entry name" value="Homeodomain-like"/>
    <property type="match status" value="1"/>
</dbReference>
<dbReference type="AlphaFoldDB" id="A0A2T3J988"/>
<keyword evidence="1 2" id="KW-0238">DNA-binding</keyword>
<feature type="domain" description="HTH tetR-type" evidence="3">
    <location>
        <begin position="6"/>
        <end position="66"/>
    </location>
</feature>
<feature type="DNA-binding region" description="H-T-H motif" evidence="2">
    <location>
        <begin position="29"/>
        <end position="48"/>
    </location>
</feature>
<evidence type="ECO:0000313" key="4">
    <source>
        <dbReference type="EMBL" id="PSU45348.1"/>
    </source>
</evidence>
<dbReference type="GO" id="GO:0003700">
    <property type="term" value="F:DNA-binding transcription factor activity"/>
    <property type="evidence" value="ECO:0007669"/>
    <property type="project" value="TreeGrafter"/>
</dbReference>
<dbReference type="InterPro" id="IPR050109">
    <property type="entry name" value="HTH-type_TetR-like_transc_reg"/>
</dbReference>
<protein>
    <submittedName>
        <fullName evidence="4">TetR/AcrR family transcriptional regulator</fullName>
    </submittedName>
</protein>
<dbReference type="Pfam" id="PF14246">
    <property type="entry name" value="TetR_C_7"/>
    <property type="match status" value="1"/>
</dbReference>
<dbReference type="PANTHER" id="PTHR30055:SF146">
    <property type="entry name" value="HTH-TYPE TRANSCRIPTIONAL DUAL REGULATOR CECR"/>
    <property type="match status" value="1"/>
</dbReference>
<reference evidence="4 5" key="1">
    <citation type="submission" date="2018-01" db="EMBL/GenBank/DDBJ databases">
        <title>Whole genome sequencing of Histamine producing bacteria.</title>
        <authorList>
            <person name="Butler K."/>
        </authorList>
    </citation>
    <scope>NUCLEOTIDE SEQUENCE [LARGE SCALE GENOMIC DNA]</scope>
    <source>
        <strain evidence="4 5">JCM 12947</strain>
    </source>
</reference>
<name>A0A2T3J988_9GAMM</name>
<dbReference type="EMBL" id="PYMJ01000032">
    <property type="protein sequence ID" value="PSU45348.1"/>
    <property type="molecule type" value="Genomic_DNA"/>
</dbReference>
<evidence type="ECO:0000313" key="5">
    <source>
        <dbReference type="Proteomes" id="UP000240987"/>
    </source>
</evidence>
<dbReference type="PROSITE" id="PS50977">
    <property type="entry name" value="HTH_TETR_2"/>
    <property type="match status" value="1"/>
</dbReference>
<gene>
    <name evidence="4" type="ORF">C9J12_23210</name>
</gene>
<dbReference type="PANTHER" id="PTHR30055">
    <property type="entry name" value="HTH-TYPE TRANSCRIPTIONAL REGULATOR RUTR"/>
    <property type="match status" value="1"/>
</dbReference>
<dbReference type="SUPFAM" id="SSF46689">
    <property type="entry name" value="Homeodomain-like"/>
    <property type="match status" value="1"/>
</dbReference>
<dbReference type="GO" id="GO:0000976">
    <property type="term" value="F:transcription cis-regulatory region binding"/>
    <property type="evidence" value="ECO:0007669"/>
    <property type="project" value="TreeGrafter"/>
</dbReference>
<evidence type="ECO:0000259" key="3">
    <source>
        <dbReference type="PROSITE" id="PS50977"/>
    </source>
</evidence>
<accession>A0A2T3J988</accession>
<dbReference type="PRINTS" id="PR00455">
    <property type="entry name" value="HTHTETR"/>
</dbReference>
<dbReference type="OrthoDB" id="8535430at2"/>
<dbReference type="Proteomes" id="UP000240987">
    <property type="component" value="Unassembled WGS sequence"/>
</dbReference>